<keyword evidence="2" id="KW-0597">Phosphoprotein</keyword>
<dbReference type="CDD" id="cd16012">
    <property type="entry name" value="ALP"/>
    <property type="match status" value="1"/>
</dbReference>
<dbReference type="PRINTS" id="PR00113">
    <property type="entry name" value="ALKPHPHTASE"/>
</dbReference>
<dbReference type="InterPro" id="IPR017850">
    <property type="entry name" value="Alkaline_phosphatase_core_sf"/>
</dbReference>
<evidence type="ECO:0000256" key="2">
    <source>
        <dbReference type="ARBA" id="ARBA00022553"/>
    </source>
</evidence>
<dbReference type="Gene3D" id="3.40.720.10">
    <property type="entry name" value="Alkaline Phosphatase, subunit A"/>
    <property type="match status" value="2"/>
</dbReference>
<evidence type="ECO:0000256" key="4">
    <source>
        <dbReference type="SAM" id="SignalP"/>
    </source>
</evidence>
<evidence type="ECO:0000256" key="1">
    <source>
        <dbReference type="ARBA" id="ARBA00012647"/>
    </source>
</evidence>
<reference evidence="6" key="1">
    <citation type="submission" date="2025-08" db="UniProtKB">
        <authorList>
            <consortium name="RefSeq"/>
        </authorList>
    </citation>
    <scope>IDENTIFICATION</scope>
    <source>
        <tissue evidence="6">Testes</tissue>
    </source>
</reference>
<name>A0ABM0LV71_SACKO</name>
<dbReference type="RefSeq" id="XP_006811662.1">
    <property type="nucleotide sequence ID" value="XM_006811599.1"/>
</dbReference>
<sequence>MEQRIYAVIAIIVVGFAVESALSQPAADWYAQAQETLQRAVNLEKLNKNVAKNIIIFLGDGMGVATVTSARIKKGQDNGQTGEEYELNMDKFPHVGMSKTYNTDRQTPDSAGTATAYLCGAKTKYGVIGLDDGSTRGDCAASIGSEIPSILEIAQQHGMSVGVVTTTRVTHATPSASYAHIPDRYWEYDGAIPTAERDAGCDRDIAIQLVENTGIQVVLGGGRRNFMLDTQTDPEETTRTGYRTDGRDLITEWIESKPPLSAMYVWNEDQFNNVDPAKTDFLLGLFERSHMNYEADRANDIAGGRIDHAHHDNRAGKALIDAVAFDDAVQVAKDMTSSNDTLIVVTADHSHTNAITGNPSRGNPILGKVDTGLGGDDLPYTTILYTDGPGGFEVSDSYLTTGSRPNITDVNTEDPSYIFQSLVPQTSESHGGEDVAIFADGPMAHLIHGIHEQHYITHMMQYAACIGDYEFYANCQANK</sequence>
<feature type="signal peptide" evidence="4">
    <location>
        <begin position="1"/>
        <end position="23"/>
    </location>
</feature>
<organism evidence="5 6">
    <name type="scientific">Saccoglossus kowalevskii</name>
    <name type="common">Acorn worm</name>
    <dbReference type="NCBI Taxonomy" id="10224"/>
    <lineage>
        <taxon>Eukaryota</taxon>
        <taxon>Metazoa</taxon>
        <taxon>Hemichordata</taxon>
        <taxon>Enteropneusta</taxon>
        <taxon>Harrimaniidae</taxon>
        <taxon>Saccoglossus</taxon>
    </lineage>
</organism>
<accession>A0ABM0LV71</accession>
<dbReference type="Proteomes" id="UP000694865">
    <property type="component" value="Unplaced"/>
</dbReference>
<gene>
    <name evidence="6" type="primary">LOC100369701</name>
</gene>
<dbReference type="EC" id="3.1.3.1" evidence="1"/>
<dbReference type="PANTHER" id="PTHR11596">
    <property type="entry name" value="ALKALINE PHOSPHATASE"/>
    <property type="match status" value="1"/>
</dbReference>
<dbReference type="SMART" id="SM00098">
    <property type="entry name" value="alkPPc"/>
    <property type="match status" value="1"/>
</dbReference>
<evidence type="ECO:0000313" key="6">
    <source>
        <dbReference type="RefSeq" id="XP_006811662.1"/>
    </source>
</evidence>
<dbReference type="InterPro" id="IPR001952">
    <property type="entry name" value="Alkaline_phosphatase"/>
</dbReference>
<feature type="chain" id="PRO_5045825480" description="alkaline phosphatase" evidence="4">
    <location>
        <begin position="24"/>
        <end position="479"/>
    </location>
</feature>
<dbReference type="PANTHER" id="PTHR11596:SF5">
    <property type="entry name" value="ALKALINE PHOSPHATASE"/>
    <property type="match status" value="1"/>
</dbReference>
<dbReference type="GeneID" id="100369701"/>
<protein>
    <recommendedName>
        <fullName evidence="1">alkaline phosphatase</fullName>
        <ecNumber evidence="1">3.1.3.1</ecNumber>
    </recommendedName>
</protein>
<dbReference type="SUPFAM" id="SSF53649">
    <property type="entry name" value="Alkaline phosphatase-like"/>
    <property type="match status" value="1"/>
</dbReference>
<evidence type="ECO:0000256" key="3">
    <source>
        <dbReference type="RuleBase" id="RU003946"/>
    </source>
</evidence>
<dbReference type="Pfam" id="PF00245">
    <property type="entry name" value="Alk_phosphatase"/>
    <property type="match status" value="2"/>
</dbReference>
<keyword evidence="4" id="KW-0732">Signal</keyword>
<evidence type="ECO:0000313" key="5">
    <source>
        <dbReference type="Proteomes" id="UP000694865"/>
    </source>
</evidence>
<proteinExistence type="inferred from homology"/>
<keyword evidence="5" id="KW-1185">Reference proteome</keyword>
<comment type="similarity">
    <text evidence="3">Belongs to the alkaline phosphatase family.</text>
</comment>